<evidence type="ECO:0000313" key="2">
    <source>
        <dbReference type="Proteomes" id="UP000712281"/>
    </source>
</evidence>
<comment type="caution">
    <text evidence="1">The sequence shown here is derived from an EMBL/GenBank/DDBJ whole genome shotgun (WGS) entry which is preliminary data.</text>
</comment>
<dbReference type="EMBL" id="QGKW02001940">
    <property type="protein sequence ID" value="KAF2559275.1"/>
    <property type="molecule type" value="Genomic_DNA"/>
</dbReference>
<protein>
    <submittedName>
        <fullName evidence="1">Uncharacterized protein</fullName>
    </submittedName>
</protein>
<dbReference type="AlphaFoldDB" id="A0A8S9HLE1"/>
<sequence>MFLFDCWPVGRPMPKTVRGCYNGELHDLAGHLCNAAGQRFETLNTHVKKLETQVVQTGEAVKKQKTFIKGNEALKYHVNAIIEDDFWQVVNEGKLQEGDFDVQNSMSFSGSHWCRPIPRDEH</sequence>
<name>A0A8S9HLE1_BRACR</name>
<evidence type="ECO:0000313" key="1">
    <source>
        <dbReference type="EMBL" id="KAF2559275.1"/>
    </source>
</evidence>
<accession>A0A8S9HLE1</accession>
<organism evidence="1 2">
    <name type="scientific">Brassica cretica</name>
    <name type="common">Mustard</name>
    <dbReference type="NCBI Taxonomy" id="69181"/>
    <lineage>
        <taxon>Eukaryota</taxon>
        <taxon>Viridiplantae</taxon>
        <taxon>Streptophyta</taxon>
        <taxon>Embryophyta</taxon>
        <taxon>Tracheophyta</taxon>
        <taxon>Spermatophyta</taxon>
        <taxon>Magnoliopsida</taxon>
        <taxon>eudicotyledons</taxon>
        <taxon>Gunneridae</taxon>
        <taxon>Pentapetalae</taxon>
        <taxon>rosids</taxon>
        <taxon>malvids</taxon>
        <taxon>Brassicales</taxon>
        <taxon>Brassicaceae</taxon>
        <taxon>Brassiceae</taxon>
        <taxon>Brassica</taxon>
    </lineage>
</organism>
<gene>
    <name evidence="1" type="ORF">F2Q68_00016106</name>
</gene>
<reference evidence="1" key="1">
    <citation type="submission" date="2019-12" db="EMBL/GenBank/DDBJ databases">
        <title>Genome sequencing and annotation of Brassica cretica.</title>
        <authorList>
            <person name="Studholme D.J."/>
            <person name="Sarris P.F."/>
        </authorList>
    </citation>
    <scope>NUCLEOTIDE SEQUENCE</scope>
    <source>
        <strain evidence="1">PFS-001/15</strain>
        <tissue evidence="1">Leaf</tissue>
    </source>
</reference>
<dbReference type="Proteomes" id="UP000712281">
    <property type="component" value="Unassembled WGS sequence"/>
</dbReference>
<proteinExistence type="predicted"/>